<dbReference type="Pfam" id="PF10193">
    <property type="entry name" value="Telomere_reg-2"/>
    <property type="match status" value="1"/>
</dbReference>
<dbReference type="AlphaFoldDB" id="A0AA38W2G8"/>
<protein>
    <submittedName>
        <fullName evidence="4">DNA replication checkpoint protein tel2</fullName>
    </submittedName>
</protein>
<feature type="compositionally biased region" description="Polar residues" evidence="2">
    <location>
        <begin position="23"/>
        <end position="33"/>
    </location>
</feature>
<dbReference type="FunFam" id="1.25.40.720:FF:000004">
    <property type="entry name" value="WGS project CABT00000000 data, contig 2.6"/>
    <property type="match status" value="1"/>
</dbReference>
<keyword evidence="5" id="KW-1185">Reference proteome</keyword>
<proteinExistence type="inferred from homology"/>
<evidence type="ECO:0000256" key="1">
    <source>
        <dbReference type="ARBA" id="ARBA00006133"/>
    </source>
</evidence>
<gene>
    <name evidence="4" type="ORF">NKR19_g2293</name>
</gene>
<name>A0AA38W2G8_9PEZI</name>
<feature type="region of interest" description="Disordered" evidence="2">
    <location>
        <begin position="517"/>
        <end position="580"/>
    </location>
</feature>
<dbReference type="Proteomes" id="UP001174691">
    <property type="component" value="Unassembled WGS sequence"/>
</dbReference>
<reference evidence="4" key="1">
    <citation type="submission" date="2022-07" db="EMBL/GenBank/DDBJ databases">
        <title>Fungi with potential for degradation of polypropylene.</title>
        <authorList>
            <person name="Gostincar C."/>
        </authorList>
    </citation>
    <scope>NUCLEOTIDE SEQUENCE</scope>
    <source>
        <strain evidence="4">EXF-13287</strain>
    </source>
</reference>
<dbReference type="PANTHER" id="PTHR15830">
    <property type="entry name" value="TELOMERE LENGTH REGULATION PROTEIN TEL2 FAMILY MEMBER"/>
    <property type="match status" value="1"/>
</dbReference>
<dbReference type="InterPro" id="IPR019337">
    <property type="entry name" value="Telomere_length_regulation_dom"/>
</dbReference>
<evidence type="ECO:0000256" key="2">
    <source>
        <dbReference type="SAM" id="MobiDB-lite"/>
    </source>
</evidence>
<dbReference type="Gene3D" id="1.25.40.720">
    <property type="entry name" value="Telomere length regulation protein 2, C-terminal domain"/>
    <property type="match status" value="2"/>
</dbReference>
<feature type="compositionally biased region" description="Acidic residues" evidence="2">
    <location>
        <begin position="550"/>
        <end position="562"/>
    </location>
</feature>
<dbReference type="PANTHER" id="PTHR15830:SF10">
    <property type="entry name" value="TELOMERE LENGTH REGULATION PROTEIN TEL2 HOMOLOG"/>
    <property type="match status" value="1"/>
</dbReference>
<dbReference type="GO" id="GO:0051083">
    <property type="term" value="P:'de novo' cotranslational protein folding"/>
    <property type="evidence" value="ECO:0007669"/>
    <property type="project" value="TreeGrafter"/>
</dbReference>
<evidence type="ECO:0000259" key="3">
    <source>
        <dbReference type="Pfam" id="PF10193"/>
    </source>
</evidence>
<dbReference type="InterPro" id="IPR038528">
    <property type="entry name" value="TEL2_C_sf"/>
</dbReference>
<feature type="compositionally biased region" description="Low complexity" evidence="2">
    <location>
        <begin position="34"/>
        <end position="47"/>
    </location>
</feature>
<feature type="compositionally biased region" description="Pro residues" evidence="2">
    <location>
        <begin position="536"/>
        <end position="545"/>
    </location>
</feature>
<organism evidence="4 5">
    <name type="scientific">Coniochaeta hoffmannii</name>
    <dbReference type="NCBI Taxonomy" id="91930"/>
    <lineage>
        <taxon>Eukaryota</taxon>
        <taxon>Fungi</taxon>
        <taxon>Dikarya</taxon>
        <taxon>Ascomycota</taxon>
        <taxon>Pezizomycotina</taxon>
        <taxon>Sordariomycetes</taxon>
        <taxon>Sordariomycetidae</taxon>
        <taxon>Coniochaetales</taxon>
        <taxon>Coniochaetaceae</taxon>
        <taxon>Coniochaeta</taxon>
    </lineage>
</organism>
<comment type="caution">
    <text evidence="4">The sequence shown here is derived from an EMBL/GenBank/DDBJ whole genome shotgun (WGS) entry which is preliminary data.</text>
</comment>
<evidence type="ECO:0000313" key="5">
    <source>
        <dbReference type="Proteomes" id="UP001174691"/>
    </source>
</evidence>
<feature type="domain" description="Telomere length regulation protein conserved" evidence="3">
    <location>
        <begin position="590"/>
        <end position="701"/>
    </location>
</feature>
<dbReference type="GO" id="GO:0051879">
    <property type="term" value="F:Hsp90 protein binding"/>
    <property type="evidence" value="ECO:0007669"/>
    <property type="project" value="TreeGrafter"/>
</dbReference>
<feature type="region of interest" description="Disordered" evidence="2">
    <location>
        <begin position="1"/>
        <end position="47"/>
    </location>
</feature>
<accession>A0AA38W2G8</accession>
<sequence length="989" mass="107480">MDGLLTPVSTTRRKDAPRPLLQEVSSTPNASRHSSGSAPSPAGIPSSADEALDILRNQPGYDCLITTLRLVKEGRFEHGKFDIASPSPIGAQIVHTLVTDIALNYWALLREDDAEDQTVSGKNRRSRGSTTGLRLFLDCVGNLPGINAVLLRLRALAREAKSEKKDVKRPGLVANLRTTLDLLEAILEGPDRVHSLWTAVTGEATNPAKRRPLAQEFLALLGSGRVVSYAAEAEEILRAVGDKRRGEGASWIGDGVQYSTWLGRNITRWATHDISPDDAKLCSDLLSRSLRLGYAVDVVTKVIVEDLLLNLLAETHLNQFGLCEVTESRTVIAGAAGAVTAIVGTSGAKLGHLVNWLTSTSGAGLGDGVGIRRAVVAVVAQNRDSIIAVLEKSIAQFGDQLYIKHSPMLQQEALAQVLLLSAGYVYRHAPVKLTMMTRSSPWLNAISNRLAASQERARFLGLIVGEALSGLVETGDKRLDFHIEETNQDEGRWYRELVNTADQPGALDALKTQYVDRDTLSRSMPARQTKTYSSPPTRPSKPPPQGFVIEEVEDDQMDEDDLIPYAGPGSDTEDSDEDATLVRRDKPKAPVYIRDLIRYLRDADDYDHQKLALTTAPGLIRRKGNFGTEVKEHADELASLLVGLQDKFEIDDFFQLRLQGMIALVVAQPELMGHWFAKTFYDGDYSVSQRTSILAVLGMSARELAGFETSAYAETSAFPSQKLPERVERLYIGSPKDNGRVAPSSALQPLPPNALDAVAQSLTKQLLAPIAAEAADAVTGPDVLKISTFTSRLEHQQSGPSSVKRKPVTRPRIRAIPNTTAQLLYTSFFSPLVARFQAAMRSSSRTRGALIFRQPHLLATYLRTLGIVAHAGGPGTLALPTMTAELWGVLLRARTAGGGDVGVARAVLFSLLALLDVNEDRMRDVCADMGPEVVETMEWVAGIFEGTRGGDGGKGEEDEVKMLSAAVLIRLREGVEKYRAVLVGDMIGY</sequence>
<comment type="similarity">
    <text evidence="1">Belongs to the TEL2 family.</text>
</comment>
<dbReference type="GO" id="GO:0005829">
    <property type="term" value="C:cytosol"/>
    <property type="evidence" value="ECO:0007669"/>
    <property type="project" value="TreeGrafter"/>
</dbReference>
<dbReference type="EMBL" id="JANBVN010000023">
    <property type="protein sequence ID" value="KAJ9161406.1"/>
    <property type="molecule type" value="Genomic_DNA"/>
</dbReference>
<dbReference type="GO" id="GO:0042162">
    <property type="term" value="F:telomeric DNA binding"/>
    <property type="evidence" value="ECO:0007669"/>
    <property type="project" value="TreeGrafter"/>
</dbReference>
<dbReference type="InterPro" id="IPR051970">
    <property type="entry name" value="TEL2_Regulation"/>
</dbReference>
<evidence type="ECO:0000313" key="4">
    <source>
        <dbReference type="EMBL" id="KAJ9161406.1"/>
    </source>
</evidence>